<reference evidence="2" key="2">
    <citation type="submission" date="2023-01" db="EMBL/GenBank/DDBJ databases">
        <authorList>
            <person name="Sun Q."/>
            <person name="Evtushenko L."/>
        </authorList>
    </citation>
    <scope>NUCLEOTIDE SEQUENCE</scope>
    <source>
        <strain evidence="2">VKM B-2347</strain>
    </source>
</reference>
<evidence type="ECO:0000313" key="2">
    <source>
        <dbReference type="EMBL" id="GLK68651.1"/>
    </source>
</evidence>
<dbReference type="EMBL" id="BSFI01000008">
    <property type="protein sequence ID" value="GLK68651.1"/>
    <property type="molecule type" value="Genomic_DNA"/>
</dbReference>
<feature type="compositionally biased region" description="Basic and acidic residues" evidence="1">
    <location>
        <begin position="66"/>
        <end position="85"/>
    </location>
</feature>
<proteinExistence type="predicted"/>
<sequence>MGAPVPAEARVDPVSRIEAKVDVSSTPEHEAERPDPPRAIFARAGGGGYAPLVAQLATAIGLSQTQDRRRASVKEALDAYRSGRDKPKRSHGVA</sequence>
<feature type="region of interest" description="Disordered" evidence="1">
    <location>
        <begin position="64"/>
        <end position="94"/>
    </location>
</feature>
<protein>
    <submittedName>
        <fullName evidence="2">Uncharacterized protein</fullName>
    </submittedName>
</protein>
<dbReference type="Proteomes" id="UP001143372">
    <property type="component" value="Unassembled WGS sequence"/>
</dbReference>
<comment type="caution">
    <text evidence="2">The sequence shown here is derived from an EMBL/GenBank/DDBJ whole genome shotgun (WGS) entry which is preliminary data.</text>
</comment>
<accession>A0A9W6MW59</accession>
<dbReference type="RefSeq" id="WP_271168880.1">
    <property type="nucleotide sequence ID" value="NZ_BSFI01000008.1"/>
</dbReference>
<evidence type="ECO:0000313" key="3">
    <source>
        <dbReference type="Proteomes" id="UP001143372"/>
    </source>
</evidence>
<name>A0A9W6MW59_9HYPH</name>
<dbReference type="AlphaFoldDB" id="A0A9W6MW59"/>
<evidence type="ECO:0000256" key="1">
    <source>
        <dbReference type="SAM" id="MobiDB-lite"/>
    </source>
</evidence>
<gene>
    <name evidence="2" type="ORF">GCM10008179_22890</name>
</gene>
<reference evidence="2" key="1">
    <citation type="journal article" date="2014" name="Int. J. Syst. Evol. Microbiol.">
        <title>Complete genome sequence of Corynebacterium casei LMG S-19264T (=DSM 44701T), isolated from a smear-ripened cheese.</title>
        <authorList>
            <consortium name="US DOE Joint Genome Institute (JGI-PGF)"/>
            <person name="Walter F."/>
            <person name="Albersmeier A."/>
            <person name="Kalinowski J."/>
            <person name="Ruckert C."/>
        </authorList>
    </citation>
    <scope>NUCLEOTIDE SEQUENCE</scope>
    <source>
        <strain evidence="2">VKM B-2347</strain>
    </source>
</reference>
<keyword evidence="3" id="KW-1185">Reference proteome</keyword>
<feature type="region of interest" description="Disordered" evidence="1">
    <location>
        <begin position="1"/>
        <end position="38"/>
    </location>
</feature>
<feature type="compositionally biased region" description="Basic and acidic residues" evidence="1">
    <location>
        <begin position="9"/>
        <end position="36"/>
    </location>
</feature>
<organism evidence="2 3">
    <name type="scientific">Hansschlegelia plantiphila</name>
    <dbReference type="NCBI Taxonomy" id="374655"/>
    <lineage>
        <taxon>Bacteria</taxon>
        <taxon>Pseudomonadati</taxon>
        <taxon>Pseudomonadota</taxon>
        <taxon>Alphaproteobacteria</taxon>
        <taxon>Hyphomicrobiales</taxon>
        <taxon>Methylopilaceae</taxon>
        <taxon>Hansschlegelia</taxon>
    </lineage>
</organism>